<accession>A0AAP0LCA7</accession>
<dbReference type="EMBL" id="JBBNAG010000001">
    <property type="protein sequence ID" value="KAK9166409.1"/>
    <property type="molecule type" value="Genomic_DNA"/>
</dbReference>
<evidence type="ECO:0000313" key="1">
    <source>
        <dbReference type="EMBL" id="KAK9166409.1"/>
    </source>
</evidence>
<dbReference type="AlphaFoldDB" id="A0AAP0LCA7"/>
<dbReference type="PANTHER" id="PTHR34948">
    <property type="entry name" value="OS08G0299200 PROTEIN"/>
    <property type="match status" value="1"/>
</dbReference>
<sequence length="308" mass="35096">MEIEENLIYRLTVFVIWRLRADSARLDRIASDWIRPGGTAVLDTVDLLGASYRVKGYPQIAVGGCRHADDIGPAGPAPWGFMGITLTIRGEAPPLQLRTHQRLSDLLSLFHRLTHLQSNLFFDTLTSRLSSNLAALCLRFYDNHENPLCVVSPKSKPLIFNSVSRVKEDDEQRQYCNKSVRADWILVSELVFVVVQRHNCNKLVCADGIPDNDRRQSIAIQRQISYSSLMHRFPLYSMCRGPLKMLMLKGCNKSNTLKQQELALRNSNTLKQQQIPLEISNTMKQLPFQTPNTMKQQLPLQTSYTLNQ</sequence>
<comment type="caution">
    <text evidence="1">The sequence shown here is derived from an EMBL/GenBank/DDBJ whole genome shotgun (WGS) entry which is preliminary data.</text>
</comment>
<reference evidence="1 2" key="1">
    <citation type="submission" date="2024-01" db="EMBL/GenBank/DDBJ databases">
        <title>Genome assemblies of Stephania.</title>
        <authorList>
            <person name="Yang L."/>
        </authorList>
    </citation>
    <scope>NUCLEOTIDE SEQUENCE [LARGE SCALE GENOMIC DNA]</scope>
    <source>
        <strain evidence="1">JXDWG</strain>
        <tissue evidence="1">Leaf</tissue>
    </source>
</reference>
<protein>
    <submittedName>
        <fullName evidence="1">Uncharacterized protein</fullName>
    </submittedName>
</protein>
<gene>
    <name evidence="1" type="ORF">Scep_001600</name>
</gene>
<name>A0AAP0LCA7_9MAGN</name>
<keyword evidence="2" id="KW-1185">Reference proteome</keyword>
<dbReference type="Proteomes" id="UP001419268">
    <property type="component" value="Unassembled WGS sequence"/>
</dbReference>
<evidence type="ECO:0000313" key="2">
    <source>
        <dbReference type="Proteomes" id="UP001419268"/>
    </source>
</evidence>
<dbReference type="PANTHER" id="PTHR34948:SF2">
    <property type="entry name" value="TRIPHOSPHATE TUNNEL METALLOENZYME 3"/>
    <property type="match status" value="1"/>
</dbReference>
<dbReference type="Gene3D" id="2.40.320.10">
    <property type="entry name" value="Hypothetical Protein Pfu-838710-001"/>
    <property type="match status" value="1"/>
</dbReference>
<organism evidence="1 2">
    <name type="scientific">Stephania cephalantha</name>
    <dbReference type="NCBI Taxonomy" id="152367"/>
    <lineage>
        <taxon>Eukaryota</taxon>
        <taxon>Viridiplantae</taxon>
        <taxon>Streptophyta</taxon>
        <taxon>Embryophyta</taxon>
        <taxon>Tracheophyta</taxon>
        <taxon>Spermatophyta</taxon>
        <taxon>Magnoliopsida</taxon>
        <taxon>Ranunculales</taxon>
        <taxon>Menispermaceae</taxon>
        <taxon>Menispermoideae</taxon>
        <taxon>Cissampelideae</taxon>
        <taxon>Stephania</taxon>
    </lineage>
</organism>
<proteinExistence type="predicted"/>